<evidence type="ECO:0000259" key="3">
    <source>
        <dbReference type="Pfam" id="PF01757"/>
    </source>
</evidence>
<comment type="caution">
    <text evidence="4">The sequence shown here is derived from an EMBL/GenBank/DDBJ whole genome shotgun (WGS) entry which is preliminary data.</text>
</comment>
<dbReference type="InterPro" id="IPR002656">
    <property type="entry name" value="Acyl_transf_3_dom"/>
</dbReference>
<gene>
    <name evidence="4" type="ORF">TM51_12623</name>
</gene>
<keyword evidence="4" id="KW-0012">Acyltransferase</keyword>
<feature type="domain" description="Acyltransferase 3" evidence="3">
    <location>
        <begin position="22"/>
        <end position="390"/>
    </location>
</feature>
<keyword evidence="2" id="KW-0472">Membrane</keyword>
<reference evidence="4 5" key="1">
    <citation type="journal article" date="2013" name="Genome Announc.">
        <title>Draft Genome Sequence of the Lignocellulose Decomposer Thermobifida fusca Strain TM51.</title>
        <authorList>
            <person name="Toth A."/>
            <person name="Barna T."/>
            <person name="Nagy I."/>
            <person name="Horvath B."/>
            <person name="Nagy I."/>
            <person name="Tancsics A."/>
            <person name="Kriszt B."/>
            <person name="Baka E."/>
            <person name="Fekete C."/>
            <person name="Kukolya J."/>
        </authorList>
    </citation>
    <scope>NUCLEOTIDE SEQUENCE [LARGE SCALE GENOMIC DNA]</scope>
    <source>
        <strain evidence="4 5">TM51</strain>
    </source>
</reference>
<sequence length="424" mass="46274">MTTALSRSANTALPQVSGHQPALEGMRALAALLVLLFHVAMETGDALAPGVGGALLAGGDMAVPLFFALSGLLLYRPWANAAIDGEPGPSVRSYLRRRAARILPAYWLVAVVALLLWSREHLGTPRAWLEILTLTFIYNPAPWWTGTGPRGLGQMWSLCVEVAFYVLLPLLAVGLAMLAARGSDPEGRARILLTGVAVLPVLSLAALVIQFFPEPRLHLHAWPPRALGLFAVGMALAVLARWAWWERDAAGPVRRFCQTLAASPGLCWSVAAAAYLLGCTPLTGDRFRGAEDFWAGVAELLVTMVFAFFLIAPLALLPQEPTARPSWLRTFLEHRTMRFLGRVSYGIFLWQFVVLYLWRDVTNQEAFTGFFPLDLVPVAAGTILLAAATYYWVEQPIMARVTRRPDASATPEPADADRATAPQR</sequence>
<organism evidence="4 5">
    <name type="scientific">Thermobifida fusca TM51</name>
    <dbReference type="NCBI Taxonomy" id="1169414"/>
    <lineage>
        <taxon>Bacteria</taxon>
        <taxon>Bacillati</taxon>
        <taxon>Actinomycetota</taxon>
        <taxon>Actinomycetes</taxon>
        <taxon>Streptosporangiales</taxon>
        <taxon>Nocardiopsidaceae</taxon>
        <taxon>Thermobifida</taxon>
    </lineage>
</organism>
<dbReference type="InterPro" id="IPR050879">
    <property type="entry name" value="Acyltransferase_3"/>
</dbReference>
<keyword evidence="2" id="KW-0812">Transmembrane</keyword>
<feature type="region of interest" description="Disordered" evidence="1">
    <location>
        <begin position="404"/>
        <end position="424"/>
    </location>
</feature>
<feature type="transmembrane region" description="Helical" evidence="2">
    <location>
        <begin position="155"/>
        <end position="179"/>
    </location>
</feature>
<evidence type="ECO:0000313" key="5">
    <source>
        <dbReference type="Proteomes" id="UP000014184"/>
    </source>
</evidence>
<feature type="transmembrane region" description="Helical" evidence="2">
    <location>
        <begin position="297"/>
        <end position="318"/>
    </location>
</feature>
<dbReference type="RefSeq" id="WP_016189149.1">
    <property type="nucleotide sequence ID" value="NZ_AOSG01000071.1"/>
</dbReference>
<keyword evidence="2" id="KW-1133">Transmembrane helix</keyword>
<dbReference type="Pfam" id="PF01757">
    <property type="entry name" value="Acyl_transf_3"/>
    <property type="match status" value="1"/>
</dbReference>
<feature type="transmembrane region" description="Helical" evidence="2">
    <location>
        <begin position="61"/>
        <end position="78"/>
    </location>
</feature>
<dbReference type="GO" id="GO:0016747">
    <property type="term" value="F:acyltransferase activity, transferring groups other than amino-acyl groups"/>
    <property type="evidence" value="ECO:0007669"/>
    <property type="project" value="InterPro"/>
</dbReference>
<evidence type="ECO:0000256" key="2">
    <source>
        <dbReference type="SAM" id="Phobius"/>
    </source>
</evidence>
<accession>A0A9P2T9P2</accession>
<dbReference type="Proteomes" id="UP000014184">
    <property type="component" value="Unassembled WGS sequence"/>
</dbReference>
<feature type="transmembrane region" description="Helical" evidence="2">
    <location>
        <begin position="339"/>
        <end position="358"/>
    </location>
</feature>
<feature type="transmembrane region" description="Helical" evidence="2">
    <location>
        <begin position="191"/>
        <end position="212"/>
    </location>
</feature>
<dbReference type="GO" id="GO:0009103">
    <property type="term" value="P:lipopolysaccharide biosynthetic process"/>
    <property type="evidence" value="ECO:0007669"/>
    <property type="project" value="TreeGrafter"/>
</dbReference>
<dbReference type="EMBL" id="AOSG01000071">
    <property type="protein sequence ID" value="EOR70484.1"/>
    <property type="molecule type" value="Genomic_DNA"/>
</dbReference>
<name>A0A9P2T9P2_THEFU</name>
<dbReference type="PANTHER" id="PTHR23028">
    <property type="entry name" value="ACETYLTRANSFERASE"/>
    <property type="match status" value="1"/>
</dbReference>
<evidence type="ECO:0000256" key="1">
    <source>
        <dbReference type="SAM" id="MobiDB-lite"/>
    </source>
</evidence>
<keyword evidence="5" id="KW-1185">Reference proteome</keyword>
<evidence type="ECO:0000313" key="4">
    <source>
        <dbReference type="EMBL" id="EOR70484.1"/>
    </source>
</evidence>
<protein>
    <submittedName>
        <fullName evidence="4">Acyltransferase</fullName>
    </submittedName>
</protein>
<dbReference type="GO" id="GO:0016020">
    <property type="term" value="C:membrane"/>
    <property type="evidence" value="ECO:0007669"/>
    <property type="project" value="TreeGrafter"/>
</dbReference>
<feature type="transmembrane region" description="Helical" evidence="2">
    <location>
        <begin position="256"/>
        <end position="277"/>
    </location>
</feature>
<feature type="transmembrane region" description="Helical" evidence="2">
    <location>
        <begin position="224"/>
        <end position="244"/>
    </location>
</feature>
<feature type="transmembrane region" description="Helical" evidence="2">
    <location>
        <begin position="370"/>
        <end position="393"/>
    </location>
</feature>
<feature type="transmembrane region" description="Helical" evidence="2">
    <location>
        <begin position="99"/>
        <end position="118"/>
    </location>
</feature>
<dbReference type="PANTHER" id="PTHR23028:SF53">
    <property type="entry name" value="ACYL_TRANSF_3 DOMAIN-CONTAINING PROTEIN"/>
    <property type="match status" value="1"/>
</dbReference>
<proteinExistence type="predicted"/>
<keyword evidence="4" id="KW-0808">Transferase</keyword>
<dbReference type="AlphaFoldDB" id="A0A9P2T9P2"/>